<evidence type="ECO:0000256" key="1">
    <source>
        <dbReference type="ARBA" id="ARBA00006383"/>
    </source>
</evidence>
<evidence type="ECO:0000256" key="2">
    <source>
        <dbReference type="ARBA" id="ARBA00022679"/>
    </source>
</evidence>
<name>A0A1C5IR30_9ACTN</name>
<proteinExistence type="inferred from homology"/>
<dbReference type="RefSeq" id="WP_089013053.1">
    <property type="nucleotide sequence ID" value="NZ_LT607754.1"/>
</dbReference>
<dbReference type="GO" id="GO:0046353">
    <property type="term" value="F:aminoglycoside 3-N-acetyltransferase activity"/>
    <property type="evidence" value="ECO:0007669"/>
    <property type="project" value="UniProtKB-EC"/>
</dbReference>
<accession>A0A1C5IR30</accession>
<dbReference type="InterPro" id="IPR003679">
    <property type="entry name" value="Amioglycoside_AcTrfase"/>
</dbReference>
<dbReference type="Proteomes" id="UP000198221">
    <property type="component" value="Chromosome I"/>
</dbReference>
<dbReference type="PANTHER" id="PTHR11104:SF0">
    <property type="entry name" value="SPBETA PROPHAGE-DERIVED AMINOGLYCOSIDE N(3')-ACETYLTRANSFERASE-LIKE PROTEIN YOKD"/>
    <property type="match status" value="1"/>
</dbReference>
<dbReference type="GO" id="GO:0046677">
    <property type="term" value="P:response to antibiotic"/>
    <property type="evidence" value="ECO:0007669"/>
    <property type="project" value="UniProtKB-KW"/>
</dbReference>
<organism evidence="5 6">
    <name type="scientific">Micromonospora inositola</name>
    <dbReference type="NCBI Taxonomy" id="47865"/>
    <lineage>
        <taxon>Bacteria</taxon>
        <taxon>Bacillati</taxon>
        <taxon>Actinomycetota</taxon>
        <taxon>Actinomycetes</taxon>
        <taxon>Micromonosporales</taxon>
        <taxon>Micromonosporaceae</taxon>
        <taxon>Micromonospora</taxon>
    </lineage>
</organism>
<comment type="similarity">
    <text evidence="1 4">Belongs to the antibiotic N-acetyltransferase family.</text>
</comment>
<dbReference type="EC" id="2.3.1.-" evidence="4"/>
<dbReference type="PANTHER" id="PTHR11104">
    <property type="entry name" value="AMINOGLYCOSIDE N3-ACETYLTRANSFERASE"/>
    <property type="match status" value="1"/>
</dbReference>
<evidence type="ECO:0000313" key="6">
    <source>
        <dbReference type="Proteomes" id="UP000198221"/>
    </source>
</evidence>
<sequence>MIATPAPARPHTRASLAAQFRDLGVRPGGVLLVHAALRPLGFVCGGPQAVVPALRDVLGPDGTLVVPTHTPENSDPAGWNNPPVPADWWPVIRAELPGFDPALTPSRFMGTLAEQVRTWPGAVRGDHPQVSFAALGPAAGRIVADHALADMLGEGSPLARLHDLDADVLLLGVDHGSNTSLHLAEYRQPAPPRQRCGAAVRTGDGGREWVWWDDILLDEGDFARLGDDFEATGAVRVGVVGDGTGRLMRQRAAVDFAVEWLARNRRTEEA</sequence>
<evidence type="ECO:0000256" key="3">
    <source>
        <dbReference type="ARBA" id="ARBA00023315"/>
    </source>
</evidence>
<dbReference type="InterPro" id="IPR028345">
    <property type="entry name" value="Antibiotic_NAT-like"/>
</dbReference>
<evidence type="ECO:0000256" key="4">
    <source>
        <dbReference type="RuleBase" id="RU365031"/>
    </source>
</evidence>
<comment type="catalytic activity">
    <reaction evidence="4">
        <text>a 2-deoxystreptamine antibiotic + acetyl-CoA = an N(3)-acetyl-2-deoxystreptamine antibiotic + CoA + H(+)</text>
        <dbReference type="Rhea" id="RHEA:12665"/>
        <dbReference type="ChEBI" id="CHEBI:15378"/>
        <dbReference type="ChEBI" id="CHEBI:57287"/>
        <dbReference type="ChEBI" id="CHEBI:57288"/>
        <dbReference type="ChEBI" id="CHEBI:57921"/>
        <dbReference type="ChEBI" id="CHEBI:77452"/>
        <dbReference type="EC" id="2.3.1.81"/>
    </reaction>
</comment>
<dbReference type="EMBL" id="LT607754">
    <property type="protein sequence ID" value="SCG60613.1"/>
    <property type="molecule type" value="Genomic_DNA"/>
</dbReference>
<keyword evidence="6" id="KW-1185">Reference proteome</keyword>
<gene>
    <name evidence="5" type="ORF">GA0070613_3268</name>
</gene>
<protein>
    <recommendedName>
        <fullName evidence="4">Aminoglycoside N(3)-acetyltransferase</fullName>
        <ecNumber evidence="4">2.3.1.-</ecNumber>
    </recommendedName>
</protein>
<reference evidence="6" key="1">
    <citation type="submission" date="2016-06" db="EMBL/GenBank/DDBJ databases">
        <authorList>
            <person name="Varghese N."/>
            <person name="Submissions Spin"/>
        </authorList>
    </citation>
    <scope>NUCLEOTIDE SEQUENCE [LARGE SCALE GENOMIC DNA]</scope>
    <source>
        <strain evidence="6">DSM 43819</strain>
    </source>
</reference>
<keyword evidence="4" id="KW-0046">Antibiotic resistance</keyword>
<evidence type="ECO:0000313" key="5">
    <source>
        <dbReference type="EMBL" id="SCG60613.1"/>
    </source>
</evidence>
<dbReference type="Pfam" id="PF02522">
    <property type="entry name" value="Antibiotic_NAT"/>
    <property type="match status" value="1"/>
</dbReference>
<dbReference type="SUPFAM" id="SSF110710">
    <property type="entry name" value="TTHA0583/YokD-like"/>
    <property type="match status" value="1"/>
</dbReference>
<keyword evidence="3 4" id="KW-0012">Acyltransferase</keyword>
<dbReference type="AlphaFoldDB" id="A0A1C5IR30"/>
<keyword evidence="2 4" id="KW-0808">Transferase</keyword>
<dbReference type="OrthoDB" id="7330654at2"/>